<feature type="chain" id="PRO_5031244579" evidence="1">
    <location>
        <begin position="28"/>
        <end position="296"/>
    </location>
</feature>
<gene>
    <name evidence="2" type="ORF">GGR39_000576</name>
</gene>
<evidence type="ECO:0000256" key="1">
    <source>
        <dbReference type="SAM" id="SignalP"/>
    </source>
</evidence>
<dbReference type="RefSeq" id="WP_246388195.1">
    <property type="nucleotide sequence ID" value="NZ_JACIDY010000001.1"/>
</dbReference>
<accession>A0A7W6BY19</accession>
<reference evidence="2 3" key="1">
    <citation type="submission" date="2020-08" db="EMBL/GenBank/DDBJ databases">
        <title>Genomic Encyclopedia of Type Strains, Phase IV (KMG-IV): sequencing the most valuable type-strain genomes for metagenomic binning, comparative biology and taxonomic classification.</title>
        <authorList>
            <person name="Goeker M."/>
        </authorList>
    </citation>
    <scope>NUCLEOTIDE SEQUENCE [LARGE SCALE GENOMIC DNA]</scope>
    <source>
        <strain evidence="2 3">DSM 27568</strain>
    </source>
</reference>
<evidence type="ECO:0000313" key="3">
    <source>
        <dbReference type="Proteomes" id="UP000561459"/>
    </source>
</evidence>
<dbReference type="Proteomes" id="UP000561459">
    <property type="component" value="Unassembled WGS sequence"/>
</dbReference>
<protein>
    <submittedName>
        <fullName evidence="2">Uncharacterized protein</fullName>
    </submittedName>
</protein>
<name>A0A7W6BY19_9SPHN</name>
<evidence type="ECO:0000313" key="2">
    <source>
        <dbReference type="EMBL" id="MBB3938947.1"/>
    </source>
</evidence>
<proteinExistence type="predicted"/>
<feature type="signal peptide" evidence="1">
    <location>
        <begin position="1"/>
        <end position="27"/>
    </location>
</feature>
<organism evidence="2 3">
    <name type="scientific">Novosphingobium fluoreni</name>
    <dbReference type="NCBI Taxonomy" id="1391222"/>
    <lineage>
        <taxon>Bacteria</taxon>
        <taxon>Pseudomonadati</taxon>
        <taxon>Pseudomonadota</taxon>
        <taxon>Alphaproteobacteria</taxon>
        <taxon>Sphingomonadales</taxon>
        <taxon>Sphingomonadaceae</taxon>
        <taxon>Novosphingobium</taxon>
    </lineage>
</organism>
<comment type="caution">
    <text evidence="2">The sequence shown here is derived from an EMBL/GenBank/DDBJ whole genome shotgun (WGS) entry which is preliminary data.</text>
</comment>
<sequence length="296" mass="31364">MYPLPRRLPVMLLAALMPLTGSVPAMAQLIPAANPPSGYGAPKGAGQAADGPTYADLVALADSAPLVVHARIRKMARVEDPRMRPPAAGTGRFYIQAETRALITGRSAIGQSFAYLVDLPLDAKGRPRARKKDEVIVFARAVPQRPEEVQLVRPDAQIAWSPEVEGRLKPIITALLAPDAPGKITGVREMSYVPGNLAGEGETQIFLNTADNSAASVTVRHQPGQPPQWGASFSELVAQVGRPPAPETLEWYRLACGLPPTPAGATNGSDGPAAQAMAEADYRFVIEALGPCRRSS</sequence>
<keyword evidence="1" id="KW-0732">Signal</keyword>
<dbReference type="AlphaFoldDB" id="A0A7W6BY19"/>
<dbReference type="EMBL" id="JACIDY010000001">
    <property type="protein sequence ID" value="MBB3938947.1"/>
    <property type="molecule type" value="Genomic_DNA"/>
</dbReference>
<keyword evidence="3" id="KW-1185">Reference proteome</keyword>